<accession>A0ABT7L2U0</accession>
<evidence type="ECO:0000256" key="2">
    <source>
        <dbReference type="ARBA" id="ARBA00022448"/>
    </source>
</evidence>
<feature type="transmembrane region" description="Helical" evidence="7">
    <location>
        <begin position="237"/>
        <end position="257"/>
    </location>
</feature>
<gene>
    <name evidence="9" type="ORF">QQS35_06855</name>
</gene>
<dbReference type="InterPro" id="IPR020846">
    <property type="entry name" value="MFS_dom"/>
</dbReference>
<keyword evidence="2" id="KW-0813">Transport</keyword>
<comment type="caution">
    <text evidence="9">The sequence shown here is derived from an EMBL/GenBank/DDBJ whole genome shotgun (WGS) entry which is preliminary data.</text>
</comment>
<comment type="subcellular location">
    <subcellularLocation>
        <location evidence="1">Cell membrane</location>
        <topology evidence="1">Multi-pass membrane protein</topology>
    </subcellularLocation>
</comment>
<dbReference type="Pfam" id="PF07690">
    <property type="entry name" value="MFS_1"/>
    <property type="match status" value="1"/>
</dbReference>
<evidence type="ECO:0000256" key="4">
    <source>
        <dbReference type="ARBA" id="ARBA00022692"/>
    </source>
</evidence>
<feature type="transmembrane region" description="Helical" evidence="7">
    <location>
        <begin position="195"/>
        <end position="217"/>
    </location>
</feature>
<dbReference type="Proteomes" id="UP001235343">
    <property type="component" value="Unassembled WGS sequence"/>
</dbReference>
<keyword evidence="4 7" id="KW-0812">Transmembrane</keyword>
<proteinExistence type="predicted"/>
<dbReference type="PROSITE" id="PS50850">
    <property type="entry name" value="MFS"/>
    <property type="match status" value="1"/>
</dbReference>
<feature type="transmembrane region" description="Helical" evidence="7">
    <location>
        <begin position="356"/>
        <end position="379"/>
    </location>
</feature>
<keyword evidence="10" id="KW-1185">Reference proteome</keyword>
<name>A0ABT7L2U0_9BACI</name>
<feature type="transmembrane region" description="Helical" evidence="7">
    <location>
        <begin position="7"/>
        <end position="25"/>
    </location>
</feature>
<dbReference type="RefSeq" id="WP_285931181.1">
    <property type="nucleotide sequence ID" value="NZ_JASTZU010000023.1"/>
</dbReference>
<feature type="domain" description="Major facilitator superfamily (MFS) profile" evidence="8">
    <location>
        <begin position="1"/>
        <end position="385"/>
    </location>
</feature>
<feature type="transmembrane region" description="Helical" evidence="7">
    <location>
        <begin position="331"/>
        <end position="350"/>
    </location>
</feature>
<dbReference type="PRINTS" id="PR01035">
    <property type="entry name" value="TCRTETA"/>
</dbReference>
<dbReference type="PANTHER" id="PTHR43414:SF3">
    <property type="entry name" value="LMO2377 PROTEIN"/>
    <property type="match status" value="1"/>
</dbReference>
<feature type="transmembrane region" description="Helical" evidence="7">
    <location>
        <begin position="37"/>
        <end position="56"/>
    </location>
</feature>
<keyword evidence="6 7" id="KW-0472">Membrane</keyword>
<feature type="transmembrane region" description="Helical" evidence="7">
    <location>
        <begin position="269"/>
        <end position="288"/>
    </location>
</feature>
<evidence type="ECO:0000256" key="3">
    <source>
        <dbReference type="ARBA" id="ARBA00022475"/>
    </source>
</evidence>
<dbReference type="InterPro" id="IPR011701">
    <property type="entry name" value="MFS"/>
</dbReference>
<evidence type="ECO:0000256" key="1">
    <source>
        <dbReference type="ARBA" id="ARBA00004651"/>
    </source>
</evidence>
<organism evidence="9 10">
    <name type="scientific">Aquibacillus rhizosphaerae</name>
    <dbReference type="NCBI Taxonomy" id="3051431"/>
    <lineage>
        <taxon>Bacteria</taxon>
        <taxon>Bacillati</taxon>
        <taxon>Bacillota</taxon>
        <taxon>Bacilli</taxon>
        <taxon>Bacillales</taxon>
        <taxon>Bacillaceae</taxon>
        <taxon>Aquibacillus</taxon>
    </lineage>
</organism>
<dbReference type="SUPFAM" id="SSF103473">
    <property type="entry name" value="MFS general substrate transporter"/>
    <property type="match status" value="1"/>
</dbReference>
<dbReference type="PANTHER" id="PTHR43414">
    <property type="entry name" value="MULTIDRUG RESISTANCE PROTEIN MDTG"/>
    <property type="match status" value="1"/>
</dbReference>
<evidence type="ECO:0000313" key="10">
    <source>
        <dbReference type="Proteomes" id="UP001235343"/>
    </source>
</evidence>
<dbReference type="Gene3D" id="1.20.1250.20">
    <property type="entry name" value="MFS general substrate transporter like domains"/>
    <property type="match status" value="2"/>
</dbReference>
<keyword evidence="5 7" id="KW-1133">Transmembrane helix</keyword>
<dbReference type="EMBL" id="JASTZU010000023">
    <property type="protein sequence ID" value="MDL4840177.1"/>
    <property type="molecule type" value="Genomic_DNA"/>
</dbReference>
<protein>
    <submittedName>
        <fullName evidence="9">MFS transporter</fullName>
    </submittedName>
</protein>
<evidence type="ECO:0000259" key="8">
    <source>
        <dbReference type="PROSITE" id="PS50850"/>
    </source>
</evidence>
<reference evidence="9 10" key="1">
    <citation type="submission" date="2023-06" db="EMBL/GenBank/DDBJ databases">
        <title>Aquibacillus rhizosphaerae LR5S19.</title>
        <authorList>
            <person name="Sun J.-Q."/>
        </authorList>
    </citation>
    <scope>NUCLEOTIDE SEQUENCE [LARGE SCALE GENOMIC DNA]</scope>
    <source>
        <strain evidence="9 10">LR5S19</strain>
    </source>
</reference>
<evidence type="ECO:0000313" key="9">
    <source>
        <dbReference type="EMBL" id="MDL4840177.1"/>
    </source>
</evidence>
<evidence type="ECO:0000256" key="6">
    <source>
        <dbReference type="ARBA" id="ARBA00023136"/>
    </source>
</evidence>
<feature type="transmembrane region" description="Helical" evidence="7">
    <location>
        <begin position="157"/>
        <end position="175"/>
    </location>
</feature>
<keyword evidence="3" id="KW-1003">Cell membrane</keyword>
<feature type="transmembrane region" description="Helical" evidence="7">
    <location>
        <begin position="294"/>
        <end position="319"/>
    </location>
</feature>
<feature type="transmembrane region" description="Helical" evidence="7">
    <location>
        <begin position="93"/>
        <end position="113"/>
    </location>
</feature>
<dbReference type="InterPro" id="IPR001958">
    <property type="entry name" value="Tet-R_TetA/multi-R_MdtG-like"/>
</dbReference>
<sequence length="395" mass="43198">MWFANFFIAGSMTMVLPFLSLYIETFGDFTDKYVQNWSGLTFGVTFVAAFIFSPIWGKLGDRYGRKHILVISGIGLGLSVFLMGFVTSVWQLFLLRLFMGVFTGFISMSQALISTQTPKQIAGRVLGTLQTGSVTGTLMGPLIGGILADAIGYETTFKWISILLFLSAFLVLIGIHEQKIKIEKGAQSSYSSKEVLLHIVKHPMLLMVMLVSMFIQIAHFSIQPILSLYVGDLHGPANLALFSGIAFSVAGLGNLLMARNWGRIADKVGYIKILITLLIMAAVFYFPGAFVSNIWQLVALRFLLGIAIGGIIPVRIAYIRQEAPLAMQGEVLGYNTSIRFFGNIIGPIMGGALAGYYGIASVFMVTSILLLICGLTLLVTKQRYPQLVKQPVNSS</sequence>
<dbReference type="InterPro" id="IPR036259">
    <property type="entry name" value="MFS_trans_sf"/>
</dbReference>
<evidence type="ECO:0000256" key="7">
    <source>
        <dbReference type="SAM" id="Phobius"/>
    </source>
</evidence>
<evidence type="ECO:0000256" key="5">
    <source>
        <dbReference type="ARBA" id="ARBA00022989"/>
    </source>
</evidence>
<feature type="transmembrane region" description="Helical" evidence="7">
    <location>
        <begin position="125"/>
        <end position="151"/>
    </location>
</feature>
<feature type="transmembrane region" description="Helical" evidence="7">
    <location>
        <begin position="68"/>
        <end position="87"/>
    </location>
</feature>